<comment type="similarity">
    <text evidence="1">Belongs to the HipA Ser/Thr kinase family.</text>
</comment>
<sequence>MVTQRDIYVYMDWPEDAEPVYMGVLHSEMIWGKEVFSYENDPAWLAHPRFRALDPDLSAFAGKQYQPSDKSNFGLFLDSAPDRWGRTLMRRREAINARLQDRKPRTLTESDYLMGVYDGNRMGALRFKFSKEGEFMDNERSLATPPWASIRELEHASLQIEREDHVDTPEHTRWIDMLVAPGSSLGGARPKANVVDENGRLWIVKFPSAGDTKDSGAWEMVTAELARSCGIEMSECRAQRFGSRHHSFMTERFDRTDTGRRIHFASAMTLLGYTDGASHTEGASYLELAEWIIANCDDTDRNLEQLWRRIVFNIAVSNCDDHLRNHGFILTPQGWRLSPAYDLNPDEYGIGLKLNISENDNSLDFDLAMSITPYFGLEPVRAESIFAEVKHAVSGWRKLATKYGISKSEQDTMTRAFRY</sequence>
<dbReference type="InterPro" id="IPR052028">
    <property type="entry name" value="HipA_Ser/Thr_kinase"/>
</dbReference>
<evidence type="ECO:0000256" key="3">
    <source>
        <dbReference type="ARBA" id="ARBA00022777"/>
    </source>
</evidence>
<reference evidence="5" key="1">
    <citation type="journal article" date="2022" name="Cell">
        <title>Design, construction, and in vivo augmentation of a complex gut microbiome.</title>
        <authorList>
            <person name="Cheng A.G."/>
            <person name="Ho P.Y."/>
            <person name="Aranda-Diaz A."/>
            <person name="Jain S."/>
            <person name="Yu F.B."/>
            <person name="Meng X."/>
            <person name="Wang M."/>
            <person name="Iakiviak M."/>
            <person name="Nagashima K."/>
            <person name="Zhao A."/>
            <person name="Murugkar P."/>
            <person name="Patil A."/>
            <person name="Atabakhsh K."/>
            <person name="Weakley A."/>
            <person name="Yan J."/>
            <person name="Brumbaugh A.R."/>
            <person name="Higginbottom S."/>
            <person name="Dimas A."/>
            <person name="Shiver A.L."/>
            <person name="Deutschbauer A."/>
            <person name="Neff N."/>
            <person name="Sonnenburg J.L."/>
            <person name="Huang K.C."/>
            <person name="Fischbach M.A."/>
        </authorList>
    </citation>
    <scope>NUCLEOTIDE SEQUENCE</scope>
    <source>
        <strain evidence="5">JC50</strain>
    </source>
</reference>
<keyword evidence="2" id="KW-0808">Transferase</keyword>
<dbReference type="Pfam" id="PF07804">
    <property type="entry name" value="HipA_C"/>
    <property type="match status" value="1"/>
</dbReference>
<proteinExistence type="inferred from homology"/>
<gene>
    <name evidence="5" type="ORF">NQ519_05350</name>
</gene>
<keyword evidence="6" id="KW-1185">Reference proteome</keyword>
<evidence type="ECO:0000313" key="6">
    <source>
        <dbReference type="Proteomes" id="UP001058267"/>
    </source>
</evidence>
<dbReference type="PANTHER" id="PTHR37419">
    <property type="entry name" value="SERINE/THREONINE-PROTEIN KINASE TOXIN HIPA"/>
    <property type="match status" value="1"/>
</dbReference>
<keyword evidence="3" id="KW-0418">Kinase</keyword>
<dbReference type="PANTHER" id="PTHR37419:SF8">
    <property type="entry name" value="TOXIN YJJJ"/>
    <property type="match status" value="1"/>
</dbReference>
<dbReference type="RefSeq" id="WP_044118790.1">
    <property type="nucleotide sequence ID" value="NZ_CP102252.1"/>
</dbReference>
<organism evidence="5 6">
    <name type="scientific">Alistipes senegalensis JC50</name>
    <dbReference type="NCBI Taxonomy" id="1033732"/>
    <lineage>
        <taxon>Bacteria</taxon>
        <taxon>Pseudomonadati</taxon>
        <taxon>Bacteroidota</taxon>
        <taxon>Bacteroidia</taxon>
        <taxon>Bacteroidales</taxon>
        <taxon>Rikenellaceae</taxon>
        <taxon>Alistipes</taxon>
    </lineage>
</organism>
<accession>A0ABY5V9G5</accession>
<protein>
    <submittedName>
        <fullName evidence="5">HipA domain-containing protein</fullName>
    </submittedName>
</protein>
<dbReference type="Gene3D" id="1.10.1070.20">
    <property type="match status" value="1"/>
</dbReference>
<evidence type="ECO:0000256" key="2">
    <source>
        <dbReference type="ARBA" id="ARBA00022679"/>
    </source>
</evidence>
<feature type="domain" description="HipA-like C-terminal" evidence="4">
    <location>
        <begin position="183"/>
        <end position="396"/>
    </location>
</feature>
<evidence type="ECO:0000256" key="1">
    <source>
        <dbReference type="ARBA" id="ARBA00010164"/>
    </source>
</evidence>
<dbReference type="EMBL" id="CP102252">
    <property type="protein sequence ID" value="UWN66258.1"/>
    <property type="molecule type" value="Genomic_DNA"/>
</dbReference>
<name>A0ABY5V9G5_9BACT</name>
<evidence type="ECO:0000259" key="4">
    <source>
        <dbReference type="Pfam" id="PF07804"/>
    </source>
</evidence>
<evidence type="ECO:0000313" key="5">
    <source>
        <dbReference type="EMBL" id="UWN66258.1"/>
    </source>
</evidence>
<dbReference type="Proteomes" id="UP001058267">
    <property type="component" value="Chromosome"/>
</dbReference>
<dbReference type="InterPro" id="IPR012893">
    <property type="entry name" value="HipA-like_C"/>
</dbReference>